<dbReference type="Gene3D" id="3.40.50.300">
    <property type="entry name" value="P-loop containing nucleotide triphosphate hydrolases"/>
    <property type="match status" value="1"/>
</dbReference>
<keyword evidence="9" id="KW-1185">Reference proteome</keyword>
<dbReference type="Pfam" id="PF00406">
    <property type="entry name" value="ADK"/>
    <property type="match status" value="1"/>
</dbReference>
<proteinExistence type="inferred from homology"/>
<keyword evidence="5" id="KW-0963">Cytoplasm</keyword>
<comment type="similarity">
    <text evidence="5 6">Belongs to the adenylate kinase family.</text>
</comment>
<protein>
    <recommendedName>
        <fullName evidence="5 7">Adenylate kinase</fullName>
        <shortName evidence="5">AK</shortName>
        <ecNumber evidence="5 7">2.7.4.3</ecNumber>
    </recommendedName>
    <alternativeName>
        <fullName evidence="5">ATP-AMP transphosphorylase</fullName>
    </alternativeName>
    <alternativeName>
        <fullName evidence="5">ATP:AMP phosphotransferase</fullName>
    </alternativeName>
    <alternativeName>
        <fullName evidence="5">Adenylate monophosphate kinase</fullName>
    </alternativeName>
</protein>
<dbReference type="GO" id="GO:0004017">
    <property type="term" value="F:AMP kinase activity"/>
    <property type="evidence" value="ECO:0007669"/>
    <property type="project" value="UniProtKB-UniRule"/>
</dbReference>
<evidence type="ECO:0000256" key="4">
    <source>
        <dbReference type="ARBA" id="ARBA00022777"/>
    </source>
</evidence>
<feature type="binding site" evidence="5">
    <location>
        <position position="130"/>
    </location>
    <ligand>
        <name>ATP</name>
        <dbReference type="ChEBI" id="CHEBI:30616"/>
    </ligand>
</feature>
<evidence type="ECO:0000256" key="7">
    <source>
        <dbReference type="RuleBase" id="RU003331"/>
    </source>
</evidence>
<dbReference type="PANTHER" id="PTHR23359">
    <property type="entry name" value="NUCLEOTIDE KINASE"/>
    <property type="match status" value="1"/>
</dbReference>
<evidence type="ECO:0000256" key="5">
    <source>
        <dbReference type="HAMAP-Rule" id="MF_00235"/>
    </source>
</evidence>
<evidence type="ECO:0000313" key="9">
    <source>
        <dbReference type="Proteomes" id="UP000291236"/>
    </source>
</evidence>
<evidence type="ECO:0000256" key="2">
    <source>
        <dbReference type="ARBA" id="ARBA00022727"/>
    </source>
</evidence>
<keyword evidence="1 5" id="KW-0808">Transferase</keyword>
<dbReference type="PRINTS" id="PR00094">
    <property type="entry name" value="ADENYLTKNASE"/>
</dbReference>
<dbReference type="GO" id="GO:0044209">
    <property type="term" value="P:AMP salvage"/>
    <property type="evidence" value="ECO:0007669"/>
    <property type="project" value="UniProtKB-UniRule"/>
</dbReference>
<dbReference type="RefSeq" id="WP_130610644.1">
    <property type="nucleotide sequence ID" value="NZ_AP019368.1"/>
</dbReference>
<dbReference type="KEGG" id="sbf:JCM31447_23420"/>
<comment type="domain">
    <text evidence="5">Consists of three domains, a large central CORE domain and two small peripheral domains, NMPbind and LID, which undergo movements during catalysis. The LID domain closes over the site of phosphoryl transfer upon ATP binding. Assembling and dissambling the active center during each catalytic cycle provides an effective means to prevent ATP hydrolysis.</text>
</comment>
<dbReference type="HAMAP" id="MF_00235">
    <property type="entry name" value="Adenylate_kinase_Adk"/>
    <property type="match status" value="1"/>
</dbReference>
<accession>A0A4P2VPU5</accession>
<keyword evidence="5 7" id="KW-0067">ATP-binding</keyword>
<dbReference type="AlphaFoldDB" id="A0A4P2VPU5"/>
<evidence type="ECO:0000256" key="6">
    <source>
        <dbReference type="RuleBase" id="RU003330"/>
    </source>
</evidence>
<dbReference type="InterPro" id="IPR033690">
    <property type="entry name" value="Adenylat_kinase_CS"/>
</dbReference>
<feature type="region of interest" description="NMP" evidence="5">
    <location>
        <begin position="31"/>
        <end position="60"/>
    </location>
</feature>
<keyword evidence="3 5" id="KW-0547">Nucleotide-binding</keyword>
<comment type="function">
    <text evidence="5">Catalyzes the reversible transfer of the terminal phosphate group between ATP and AMP. Plays an important role in cellular energy homeostasis and in adenine nucleotide metabolism.</text>
</comment>
<keyword evidence="4 5" id="KW-0418">Kinase</keyword>
<feature type="binding site" evidence="5">
    <location>
        <position position="37"/>
    </location>
    <ligand>
        <name>AMP</name>
        <dbReference type="ChEBI" id="CHEBI:456215"/>
    </ligand>
</feature>
<feature type="binding site" evidence="5">
    <location>
        <begin position="58"/>
        <end position="60"/>
    </location>
    <ligand>
        <name>AMP</name>
        <dbReference type="ChEBI" id="CHEBI:456215"/>
    </ligand>
</feature>
<dbReference type="Proteomes" id="UP000291236">
    <property type="component" value="Chromosome"/>
</dbReference>
<comment type="pathway">
    <text evidence="5">Purine metabolism; AMP biosynthesis via salvage pathway; AMP from ADP: step 1/1.</text>
</comment>
<name>A0A4P2VPU5_FLUSA</name>
<dbReference type="GO" id="GO:0005524">
    <property type="term" value="F:ATP binding"/>
    <property type="evidence" value="ECO:0007669"/>
    <property type="project" value="UniProtKB-UniRule"/>
</dbReference>
<feature type="binding site" evidence="5">
    <location>
        <position position="165"/>
    </location>
    <ligand>
        <name>AMP</name>
        <dbReference type="ChEBI" id="CHEBI:456215"/>
    </ligand>
</feature>
<dbReference type="NCBIfam" id="TIGR01351">
    <property type="entry name" value="adk"/>
    <property type="match status" value="1"/>
</dbReference>
<organism evidence="8 9">
    <name type="scientific">Fluviispira sanaruensis</name>
    <dbReference type="NCBI Taxonomy" id="2493639"/>
    <lineage>
        <taxon>Bacteria</taxon>
        <taxon>Pseudomonadati</taxon>
        <taxon>Bdellovibrionota</taxon>
        <taxon>Oligoflexia</taxon>
        <taxon>Silvanigrellales</taxon>
        <taxon>Silvanigrellaceae</taxon>
        <taxon>Fluviispira</taxon>
    </lineage>
</organism>
<feature type="binding site" evidence="5">
    <location>
        <position position="95"/>
    </location>
    <ligand>
        <name>AMP</name>
        <dbReference type="ChEBI" id="CHEBI:456215"/>
    </ligand>
</feature>
<feature type="binding site" evidence="5">
    <location>
        <position position="32"/>
    </location>
    <ligand>
        <name>AMP</name>
        <dbReference type="ChEBI" id="CHEBI:456215"/>
    </ligand>
</feature>
<dbReference type="UniPathway" id="UPA00588">
    <property type="reaction ID" value="UER00649"/>
</dbReference>
<dbReference type="GO" id="GO:0005737">
    <property type="term" value="C:cytoplasm"/>
    <property type="evidence" value="ECO:0007669"/>
    <property type="project" value="UniProtKB-SubCell"/>
</dbReference>
<dbReference type="InterPro" id="IPR006259">
    <property type="entry name" value="Adenyl_kin_sub"/>
</dbReference>
<evidence type="ECO:0000256" key="3">
    <source>
        <dbReference type="ARBA" id="ARBA00022741"/>
    </source>
</evidence>
<dbReference type="PROSITE" id="PS00113">
    <property type="entry name" value="ADENYLATE_KINASE"/>
    <property type="match status" value="1"/>
</dbReference>
<dbReference type="InterPro" id="IPR000850">
    <property type="entry name" value="Adenylat/UMP-CMP_kin"/>
</dbReference>
<gene>
    <name evidence="5" type="primary">adk</name>
    <name evidence="8" type="ORF">JCM31447_23420</name>
</gene>
<reference evidence="8 9" key="1">
    <citation type="submission" date="2018-12" db="EMBL/GenBank/DDBJ databases">
        <title>Rubrispira sanarue gen. nov., sp., nov., a member of the order Silvanigrellales, isolated from a brackish lake in Hamamatsu Japan.</title>
        <authorList>
            <person name="Maejima Y."/>
            <person name="Iino T."/>
            <person name="Muraguchi Y."/>
            <person name="Fukuda K."/>
            <person name="Nojiri H."/>
            <person name="Ohkuma M."/>
            <person name="Moriuchi R."/>
            <person name="Dohra H."/>
            <person name="Kimbara K."/>
            <person name="Shintani M."/>
        </authorList>
    </citation>
    <scope>NUCLEOTIDE SEQUENCE [LARGE SCALE GENOMIC DNA]</scope>
    <source>
        <strain evidence="8 9">RF1110005</strain>
    </source>
</reference>
<comment type="caution">
    <text evidence="5">Lacks conserved residue(s) required for the propagation of feature annotation.</text>
</comment>
<feature type="binding site" evidence="5">
    <location>
        <position position="204"/>
    </location>
    <ligand>
        <name>ATP</name>
        <dbReference type="ChEBI" id="CHEBI:30616"/>
    </ligand>
</feature>
<dbReference type="CDD" id="cd01428">
    <property type="entry name" value="ADK"/>
    <property type="match status" value="1"/>
</dbReference>
<dbReference type="SUPFAM" id="SSF52540">
    <property type="entry name" value="P-loop containing nucleoside triphosphate hydrolases"/>
    <property type="match status" value="1"/>
</dbReference>
<dbReference type="OrthoDB" id="5292055at2"/>
<comment type="catalytic activity">
    <reaction evidence="5 7">
        <text>AMP + ATP = 2 ADP</text>
        <dbReference type="Rhea" id="RHEA:12973"/>
        <dbReference type="ChEBI" id="CHEBI:30616"/>
        <dbReference type="ChEBI" id="CHEBI:456215"/>
        <dbReference type="ChEBI" id="CHEBI:456216"/>
        <dbReference type="EC" id="2.7.4.3"/>
    </reaction>
</comment>
<dbReference type="InterPro" id="IPR027417">
    <property type="entry name" value="P-loop_NTPase"/>
</dbReference>
<comment type="subunit">
    <text evidence="5 7">Monomer.</text>
</comment>
<evidence type="ECO:0000313" key="8">
    <source>
        <dbReference type="EMBL" id="BBH53889.1"/>
    </source>
</evidence>
<dbReference type="EMBL" id="AP019368">
    <property type="protein sequence ID" value="BBH53889.1"/>
    <property type="molecule type" value="Genomic_DNA"/>
</dbReference>
<evidence type="ECO:0000256" key="1">
    <source>
        <dbReference type="ARBA" id="ARBA00022679"/>
    </source>
</evidence>
<dbReference type="EC" id="2.7.4.3" evidence="5 7"/>
<feature type="binding site" evidence="5">
    <location>
        <begin position="11"/>
        <end position="16"/>
    </location>
    <ligand>
        <name>ATP</name>
        <dbReference type="ChEBI" id="CHEBI:30616"/>
    </ligand>
</feature>
<sequence>MKVIIFLGPPGVGKGTQCSLLSSRLGVKHISTGAIIRQEIASESALGLKVKGIVESGHLIDDKSMFLCLENALSSMTLNQNDIVLMDGIPRNLSQAKEFDSLLSKFSSKVDLVLSLTADLEKLVERFERRWTCSACGKVDSIVAHTDISKYSCVSCGKLGSMFRRKDDEPETVRRRFTVYQQETFPLVSYYADRKLLSIVDGLKSPEIVYAEIVSILMRK</sequence>
<keyword evidence="2 5" id="KW-0545">Nucleotide biosynthesis</keyword>
<feature type="binding site" evidence="5">
    <location>
        <position position="176"/>
    </location>
    <ligand>
        <name>AMP</name>
        <dbReference type="ChEBI" id="CHEBI:456215"/>
    </ligand>
</feature>
<comment type="subcellular location">
    <subcellularLocation>
        <location evidence="5 7">Cytoplasm</location>
    </subcellularLocation>
</comment>